<dbReference type="PANTHER" id="PTHR21301:SF12">
    <property type="match status" value="1"/>
</dbReference>
<feature type="non-terminal residue" evidence="2">
    <location>
        <position position="1030"/>
    </location>
</feature>
<reference evidence="2" key="1">
    <citation type="submission" date="2021-02" db="EMBL/GenBank/DDBJ databases">
        <authorList>
            <person name="Dougan E. K."/>
            <person name="Rhodes N."/>
            <person name="Thang M."/>
            <person name="Chan C."/>
        </authorList>
    </citation>
    <scope>NUCLEOTIDE SEQUENCE</scope>
</reference>
<evidence type="ECO:0000313" key="3">
    <source>
        <dbReference type="Proteomes" id="UP000649617"/>
    </source>
</evidence>
<dbReference type="EMBL" id="CAJNIZ010015130">
    <property type="protein sequence ID" value="CAE7369760.1"/>
    <property type="molecule type" value="Genomic_DNA"/>
</dbReference>
<dbReference type="PANTHER" id="PTHR21301">
    <property type="entry name" value="REVERSE TRANSCRIPTASE"/>
    <property type="match status" value="1"/>
</dbReference>
<comment type="caution">
    <text evidence="2">The sequence shown here is derived from an EMBL/GenBank/DDBJ whole genome shotgun (WGS) entry which is preliminary data.</text>
</comment>
<evidence type="ECO:0000256" key="1">
    <source>
        <dbReference type="SAM" id="MobiDB-lite"/>
    </source>
</evidence>
<feature type="region of interest" description="Disordered" evidence="1">
    <location>
        <begin position="223"/>
        <end position="279"/>
    </location>
</feature>
<name>A0A812Q457_SYMPI</name>
<evidence type="ECO:0000313" key="2">
    <source>
        <dbReference type="EMBL" id="CAE7369760.1"/>
    </source>
</evidence>
<evidence type="ECO:0008006" key="4">
    <source>
        <dbReference type="Google" id="ProtNLM"/>
    </source>
</evidence>
<protein>
    <recommendedName>
        <fullName evidence="4">Reverse transcriptase domain-containing protein</fullName>
    </recommendedName>
</protein>
<proteinExistence type="predicted"/>
<dbReference type="Proteomes" id="UP000649617">
    <property type="component" value="Unassembled WGS sequence"/>
</dbReference>
<organism evidence="2 3">
    <name type="scientific">Symbiodinium pilosum</name>
    <name type="common">Dinoflagellate</name>
    <dbReference type="NCBI Taxonomy" id="2952"/>
    <lineage>
        <taxon>Eukaryota</taxon>
        <taxon>Sar</taxon>
        <taxon>Alveolata</taxon>
        <taxon>Dinophyceae</taxon>
        <taxon>Suessiales</taxon>
        <taxon>Symbiodiniaceae</taxon>
        <taxon>Symbiodinium</taxon>
    </lineage>
</organism>
<dbReference type="AlphaFoldDB" id="A0A812Q457"/>
<gene>
    <name evidence="2" type="ORF">SPIL2461_LOCUS8979</name>
</gene>
<dbReference type="OrthoDB" id="437212at2759"/>
<keyword evidence="3" id="KW-1185">Reference proteome</keyword>
<sequence>MSEPWNAQSWAASDWQQSSWDDLATQWYDPEHRYGYDSRQSTMGQNQGDAELPPHFKSSNNYLGETLVYRSTLKRYIEPSAWSRAKGIAGKPVQDVKLTDLTHKGIQEWMIRGLSHGKFTGVVLTKSVAESVLTARLLSALREQKVDIDETVKAMHKGKSKKTIPDKTSEATKFIQPLMDVVMQQLQPYLVTVDQTTTATSSGDNKEFQDMQQDNAKLRQKLQQAGIPITPVKNKSTKRHAEPTASSPEENADNEDHEQPLPVQEPTAKKRKTIYQGKNKADLLDEPTDVLSDNLPNNVNNTKSWVVIEGKKYKKDQLQTLVTFKETANIIDGLQAVMQFFQFLVIEVPNVSKEVMLWLVGSIFLVFLFYRSTATTTAKELREKLKQKGCIPELYTFSRFQQVNAVYAKTMLPTFKNGFAQFNNQQSIMYIGSTRLKPAQREFNRQAKLKQLKRGSLPKVELAIRYWVDNSNYDGFIILALGGYSGYRDAWAAEHSIIQSWQARLNHPFITKFLVKKAHGLAPAKHRPSIQPGNDTLGIKLFKKMRRRLHQHRSQESRLLPQLPQMWELLYDLSSNTIKEFEASKLLRSGRYPSEIGLDMGGANAYYDNKHKFFDKSMQTMTKWMQHHQFPTYLGGIKYLKSFIPVDFVVHNEDHANNHIMLHCSQVYNQAAINSWSDPGVFMELNDDPEQLKAQMKQHMPQSLSKQQQQLVDFSKDLPYGYIMMKRKKQWTKGRTIVAYGSTCIGKLLELAALAIQELLNSTWPSHFGNRLTPTIWKDIHRFFETTALDDNLVFLNHDLVGFFNSIPQTTILSALQSLIQDFLTLGHSETLMVDLHSTVGPVHAGRSRFSVKANQIEINMEQLMDIIQFSFSSGCFTTLDKCYRQVQGTSMGNQVSPILSSLSIVAFERAWLHTHATALSRLRSKILVLRYVDNRTDRTCDMSTDKEAASSSTERPCRSNTDVVAEILQDDTTQRRLLEAGSELMLQQHLDYNGCLTINEQSKWKHIITNALSEKSFNDTSKYLLDKLR</sequence>
<accession>A0A812Q457</accession>